<dbReference type="Proteomes" id="UP001633002">
    <property type="component" value="Unassembled WGS sequence"/>
</dbReference>
<sequence length="169" mass="19219">MQESYGMFLSDEFTSLAYLGRLAFILAVADDPADDLCYLRSFVDHEVIGCSVIDTPNSVSPSKIELVIQHKRTRTKFWMGGKDKENPLNVWVDDDPIPYEFFLDWFLRAPNGQADVKIQIKEFYAIDMAFLPNTWRGNFRLKLDWDGKSVVLGDLCSDVASDLLPNISA</sequence>
<accession>A0ABD3GT52</accession>
<dbReference type="EMBL" id="JBJQOH010000007">
    <property type="protein sequence ID" value="KAL3681627.1"/>
    <property type="molecule type" value="Genomic_DNA"/>
</dbReference>
<evidence type="ECO:0000313" key="1">
    <source>
        <dbReference type="EMBL" id="KAL3681627.1"/>
    </source>
</evidence>
<keyword evidence="2" id="KW-1185">Reference proteome</keyword>
<proteinExistence type="predicted"/>
<protein>
    <submittedName>
        <fullName evidence="1">Uncharacterized protein</fullName>
    </submittedName>
</protein>
<name>A0ABD3GT52_9MARC</name>
<organism evidence="1 2">
    <name type="scientific">Riccia sorocarpa</name>
    <dbReference type="NCBI Taxonomy" id="122646"/>
    <lineage>
        <taxon>Eukaryota</taxon>
        <taxon>Viridiplantae</taxon>
        <taxon>Streptophyta</taxon>
        <taxon>Embryophyta</taxon>
        <taxon>Marchantiophyta</taxon>
        <taxon>Marchantiopsida</taxon>
        <taxon>Marchantiidae</taxon>
        <taxon>Marchantiales</taxon>
        <taxon>Ricciaceae</taxon>
        <taxon>Riccia</taxon>
    </lineage>
</organism>
<reference evidence="1 2" key="1">
    <citation type="submission" date="2024-09" db="EMBL/GenBank/DDBJ databases">
        <title>Chromosome-scale assembly of Riccia sorocarpa.</title>
        <authorList>
            <person name="Paukszto L."/>
        </authorList>
    </citation>
    <scope>NUCLEOTIDE SEQUENCE [LARGE SCALE GENOMIC DNA]</scope>
    <source>
        <strain evidence="1">LP-2024</strain>
        <tissue evidence="1">Aerial parts of the thallus</tissue>
    </source>
</reference>
<dbReference type="AlphaFoldDB" id="A0ABD3GT52"/>
<gene>
    <name evidence="1" type="ORF">R1sor_024583</name>
</gene>
<comment type="caution">
    <text evidence="1">The sequence shown here is derived from an EMBL/GenBank/DDBJ whole genome shotgun (WGS) entry which is preliminary data.</text>
</comment>
<evidence type="ECO:0000313" key="2">
    <source>
        <dbReference type="Proteomes" id="UP001633002"/>
    </source>
</evidence>